<dbReference type="Proteomes" id="UP001066276">
    <property type="component" value="Chromosome 10"/>
</dbReference>
<name>A0AAV7MB87_PLEWA</name>
<dbReference type="EMBL" id="JANPWB010000014">
    <property type="protein sequence ID" value="KAJ1100782.1"/>
    <property type="molecule type" value="Genomic_DNA"/>
</dbReference>
<protein>
    <submittedName>
        <fullName evidence="2">Uncharacterized protein</fullName>
    </submittedName>
</protein>
<gene>
    <name evidence="2" type="ORF">NDU88_005857</name>
</gene>
<comment type="caution">
    <text evidence="2">The sequence shown here is derived from an EMBL/GenBank/DDBJ whole genome shotgun (WGS) entry which is preliminary data.</text>
</comment>
<evidence type="ECO:0000256" key="1">
    <source>
        <dbReference type="SAM" id="MobiDB-lite"/>
    </source>
</evidence>
<sequence length="108" mass="11089">MTTPSAPAATSLRRPTSRLSAGRSSCLTLDEILKAGVDLPRAVKPSTCCPGGRGRGGTGCPGQFKSSDALFQSAPQASAQQDALSPSWTSAPLRGGELMAKKSRLSDI</sequence>
<reference evidence="2" key="1">
    <citation type="journal article" date="2022" name="bioRxiv">
        <title>Sequencing and chromosome-scale assembly of the giantPleurodeles waltlgenome.</title>
        <authorList>
            <person name="Brown T."/>
            <person name="Elewa A."/>
            <person name="Iarovenko S."/>
            <person name="Subramanian E."/>
            <person name="Araus A.J."/>
            <person name="Petzold A."/>
            <person name="Susuki M."/>
            <person name="Suzuki K.-i.T."/>
            <person name="Hayashi T."/>
            <person name="Toyoda A."/>
            <person name="Oliveira C."/>
            <person name="Osipova E."/>
            <person name="Leigh N.D."/>
            <person name="Simon A."/>
            <person name="Yun M.H."/>
        </authorList>
    </citation>
    <scope>NUCLEOTIDE SEQUENCE</scope>
    <source>
        <strain evidence="2">20211129_DDA</strain>
        <tissue evidence="2">Liver</tissue>
    </source>
</reference>
<feature type="region of interest" description="Disordered" evidence="1">
    <location>
        <begin position="1"/>
        <end position="20"/>
    </location>
</feature>
<accession>A0AAV7MB87</accession>
<evidence type="ECO:0000313" key="3">
    <source>
        <dbReference type="Proteomes" id="UP001066276"/>
    </source>
</evidence>
<organism evidence="2 3">
    <name type="scientific">Pleurodeles waltl</name>
    <name type="common">Iberian ribbed newt</name>
    <dbReference type="NCBI Taxonomy" id="8319"/>
    <lineage>
        <taxon>Eukaryota</taxon>
        <taxon>Metazoa</taxon>
        <taxon>Chordata</taxon>
        <taxon>Craniata</taxon>
        <taxon>Vertebrata</taxon>
        <taxon>Euteleostomi</taxon>
        <taxon>Amphibia</taxon>
        <taxon>Batrachia</taxon>
        <taxon>Caudata</taxon>
        <taxon>Salamandroidea</taxon>
        <taxon>Salamandridae</taxon>
        <taxon>Pleurodelinae</taxon>
        <taxon>Pleurodeles</taxon>
    </lineage>
</organism>
<evidence type="ECO:0000313" key="2">
    <source>
        <dbReference type="EMBL" id="KAJ1100782.1"/>
    </source>
</evidence>
<feature type="compositionally biased region" description="Low complexity" evidence="1">
    <location>
        <begin position="72"/>
        <end position="87"/>
    </location>
</feature>
<keyword evidence="3" id="KW-1185">Reference proteome</keyword>
<feature type="region of interest" description="Disordered" evidence="1">
    <location>
        <begin position="72"/>
        <end position="108"/>
    </location>
</feature>
<dbReference type="AlphaFoldDB" id="A0AAV7MB87"/>
<proteinExistence type="predicted"/>